<sequence length="70" mass="8036">MEMQRTSGYHLPSLEAREATDLVQALFSTGAEPTSTRVRRRCNYNLMPACRNRKYKTVGNGRLRSKLDMT</sequence>
<protein>
    <submittedName>
        <fullName evidence="1">Uncharacterized protein</fullName>
    </submittedName>
</protein>
<name>A0A367L2C3_9HYPO</name>
<dbReference type="EMBL" id="LKCN02000019">
    <property type="protein sequence ID" value="RCI08557.1"/>
    <property type="molecule type" value="Genomic_DNA"/>
</dbReference>
<feature type="non-terminal residue" evidence="1">
    <location>
        <position position="70"/>
    </location>
</feature>
<keyword evidence="2" id="KW-1185">Reference proteome</keyword>
<evidence type="ECO:0000313" key="2">
    <source>
        <dbReference type="Proteomes" id="UP000253664"/>
    </source>
</evidence>
<gene>
    <name evidence="1" type="ORF">L249_8832</name>
</gene>
<evidence type="ECO:0000313" key="1">
    <source>
        <dbReference type="EMBL" id="RCI08557.1"/>
    </source>
</evidence>
<reference evidence="1 2" key="1">
    <citation type="journal article" date="2015" name="BMC Genomics">
        <title>Insights from the genome of Ophiocordyceps polyrhachis-furcata to pathogenicity and host specificity in insect fungi.</title>
        <authorList>
            <person name="Wichadakul D."/>
            <person name="Kobmoo N."/>
            <person name="Ingsriswang S."/>
            <person name="Tangphatsornruang S."/>
            <person name="Chantasingh D."/>
            <person name="Luangsa-ard J.J."/>
            <person name="Eurwilaichitr L."/>
        </authorList>
    </citation>
    <scope>NUCLEOTIDE SEQUENCE [LARGE SCALE GENOMIC DNA]</scope>
    <source>
        <strain evidence="1 2">BCC 54312</strain>
    </source>
</reference>
<proteinExistence type="predicted"/>
<accession>A0A367L2C3</accession>
<dbReference type="AlphaFoldDB" id="A0A367L2C3"/>
<comment type="caution">
    <text evidence="1">The sequence shown here is derived from an EMBL/GenBank/DDBJ whole genome shotgun (WGS) entry which is preliminary data.</text>
</comment>
<dbReference type="Proteomes" id="UP000253664">
    <property type="component" value="Unassembled WGS sequence"/>
</dbReference>
<organism evidence="1 2">
    <name type="scientific">Ophiocordyceps polyrhachis-furcata BCC 54312</name>
    <dbReference type="NCBI Taxonomy" id="1330021"/>
    <lineage>
        <taxon>Eukaryota</taxon>
        <taxon>Fungi</taxon>
        <taxon>Dikarya</taxon>
        <taxon>Ascomycota</taxon>
        <taxon>Pezizomycotina</taxon>
        <taxon>Sordariomycetes</taxon>
        <taxon>Hypocreomycetidae</taxon>
        <taxon>Hypocreales</taxon>
        <taxon>Ophiocordycipitaceae</taxon>
        <taxon>Ophiocordyceps</taxon>
    </lineage>
</organism>